<organism evidence="2 3">
    <name type="scientific">Raphidocelis subcapitata</name>
    <dbReference type="NCBI Taxonomy" id="307507"/>
    <lineage>
        <taxon>Eukaryota</taxon>
        <taxon>Viridiplantae</taxon>
        <taxon>Chlorophyta</taxon>
        <taxon>core chlorophytes</taxon>
        <taxon>Chlorophyceae</taxon>
        <taxon>CS clade</taxon>
        <taxon>Sphaeropleales</taxon>
        <taxon>Selenastraceae</taxon>
        <taxon>Raphidocelis</taxon>
    </lineage>
</organism>
<reference evidence="2 3" key="1">
    <citation type="journal article" date="2018" name="Sci. Rep.">
        <title>Raphidocelis subcapitata (=Pseudokirchneriella subcapitata) provides an insight into genome evolution and environmental adaptations in the Sphaeropleales.</title>
        <authorList>
            <person name="Suzuki S."/>
            <person name="Yamaguchi H."/>
            <person name="Nakajima N."/>
            <person name="Kawachi M."/>
        </authorList>
    </citation>
    <scope>NUCLEOTIDE SEQUENCE [LARGE SCALE GENOMIC DNA]</scope>
    <source>
        <strain evidence="2 3">NIES-35</strain>
    </source>
</reference>
<evidence type="ECO:0000313" key="2">
    <source>
        <dbReference type="EMBL" id="GBF95683.1"/>
    </source>
</evidence>
<feature type="compositionally biased region" description="Pro residues" evidence="1">
    <location>
        <begin position="96"/>
        <end position="111"/>
    </location>
</feature>
<name>A0A2V0PCQ2_9CHLO</name>
<accession>A0A2V0PCQ2</accession>
<dbReference type="Proteomes" id="UP000247498">
    <property type="component" value="Unassembled WGS sequence"/>
</dbReference>
<evidence type="ECO:0000313" key="3">
    <source>
        <dbReference type="Proteomes" id="UP000247498"/>
    </source>
</evidence>
<dbReference type="EMBL" id="BDRX01000069">
    <property type="protein sequence ID" value="GBF95683.1"/>
    <property type="molecule type" value="Genomic_DNA"/>
</dbReference>
<proteinExistence type="predicted"/>
<dbReference type="InParanoid" id="A0A2V0PCQ2"/>
<feature type="region of interest" description="Disordered" evidence="1">
    <location>
        <begin position="57"/>
        <end position="115"/>
    </location>
</feature>
<keyword evidence="3" id="KW-1185">Reference proteome</keyword>
<sequence length="177" mass="18088">MQCTINTGLFNMLLGGGSFALQGGVSRQINQIIQSEKARGGTHAPLTHCWLPRQHDAPHTRCGSQHPPPGSSPLSSLARPLRPPAPAARPAAPAGCRPPIPRLRPPSPPNKNPSDILNLANATAELYELVPRLGSICNNPTMPTAAIITAAAAAAGASISAVAAAASALAAPRRASC</sequence>
<evidence type="ECO:0000256" key="1">
    <source>
        <dbReference type="SAM" id="MobiDB-lite"/>
    </source>
</evidence>
<dbReference type="AlphaFoldDB" id="A0A2V0PCQ2"/>
<comment type="caution">
    <text evidence="2">The sequence shown here is derived from an EMBL/GenBank/DDBJ whole genome shotgun (WGS) entry which is preliminary data.</text>
</comment>
<gene>
    <name evidence="2" type="ORF">Rsub_08665</name>
</gene>
<protein>
    <submittedName>
        <fullName evidence="2">Uncharacterized protein</fullName>
    </submittedName>
</protein>